<feature type="region of interest" description="Disordered" evidence="1">
    <location>
        <begin position="148"/>
        <end position="170"/>
    </location>
</feature>
<organism evidence="2 3">
    <name type="scientific">Streptomyces griseofuscus</name>
    <dbReference type="NCBI Taxonomy" id="146922"/>
    <lineage>
        <taxon>Bacteria</taxon>
        <taxon>Bacillati</taxon>
        <taxon>Actinomycetota</taxon>
        <taxon>Actinomycetes</taxon>
        <taxon>Kitasatosporales</taxon>
        <taxon>Streptomycetaceae</taxon>
        <taxon>Streptomyces</taxon>
    </lineage>
</organism>
<evidence type="ECO:0000313" key="3">
    <source>
        <dbReference type="Proteomes" id="UP000516422"/>
    </source>
</evidence>
<protein>
    <recommendedName>
        <fullName evidence="4">DUF488 domain-containing protein</fullName>
    </recommendedName>
</protein>
<sequence>MIDLKSLGLDGPEPDVERIQVAQPLELVTSRYQNWQEDAGIPIGITVGRPRFVRYNFIQIKALAPWELMKPPLKGIDNIPIERRVYRQRLVRHEAEILAALDEVAQSYPNLPGVLMCFENVNAGEACHRQWAAEWFQQRYGWEVLELPNPGGTRRPTAPKPTATPPQTLF</sequence>
<evidence type="ECO:0000256" key="1">
    <source>
        <dbReference type="SAM" id="MobiDB-lite"/>
    </source>
</evidence>
<dbReference type="GeneID" id="91464199"/>
<accession>A0A7H1Q3P1</accession>
<reference evidence="2 3" key="1">
    <citation type="submission" date="2020-04" db="EMBL/GenBank/DDBJ databases">
        <title>Characterization and engineering of Streptomyces griseofuscus DSM40191 as a potential heterologous host for expression of BGCs.</title>
        <authorList>
            <person name="Gren T."/>
            <person name="Whitford C.M."/>
            <person name="Mohite O.S."/>
            <person name="Joergensen T.S."/>
            <person name="Nielsen J.B."/>
            <person name="Lee S.Y."/>
            <person name="Weber T."/>
        </authorList>
    </citation>
    <scope>NUCLEOTIDE SEQUENCE [LARGE SCALE GENOMIC DNA]</scope>
    <source>
        <strain evidence="2 3">DSM 40191</strain>
    </source>
</reference>
<name>A0A7H1Q3P1_9ACTN</name>
<evidence type="ECO:0000313" key="2">
    <source>
        <dbReference type="EMBL" id="QNT94921.1"/>
    </source>
</evidence>
<proteinExistence type="predicted"/>
<dbReference type="AlphaFoldDB" id="A0A7H1Q3P1"/>
<dbReference type="RefSeq" id="WP_037653628.1">
    <property type="nucleotide sequence ID" value="NZ_CP051006.1"/>
</dbReference>
<dbReference type="KEGG" id="sgf:HEP81_04648"/>
<dbReference type="EMBL" id="CP051006">
    <property type="protein sequence ID" value="QNT94921.1"/>
    <property type="molecule type" value="Genomic_DNA"/>
</dbReference>
<evidence type="ECO:0008006" key="4">
    <source>
        <dbReference type="Google" id="ProtNLM"/>
    </source>
</evidence>
<gene>
    <name evidence="2" type="ORF">HEP81_04648</name>
</gene>
<dbReference type="Proteomes" id="UP000516422">
    <property type="component" value="Chromosome"/>
</dbReference>